<organism evidence="1 2">
    <name type="scientific">Clostridium vincentii</name>
    <dbReference type="NCBI Taxonomy" id="52704"/>
    <lineage>
        <taxon>Bacteria</taxon>
        <taxon>Bacillati</taxon>
        <taxon>Bacillota</taxon>
        <taxon>Clostridia</taxon>
        <taxon>Eubacteriales</taxon>
        <taxon>Clostridiaceae</taxon>
        <taxon>Clostridium</taxon>
    </lineage>
</organism>
<sequence>MEAGKSRYKVTILPMSLDEEKNLNNLIVDEVIKFLLDILSNESIRGLEKEVSKKLLSDRR</sequence>
<evidence type="ECO:0000313" key="2">
    <source>
        <dbReference type="Proteomes" id="UP000239471"/>
    </source>
</evidence>
<dbReference type="AlphaFoldDB" id="A0A2T0BAE6"/>
<dbReference type="EMBL" id="PVXQ01000041">
    <property type="protein sequence ID" value="PRR80871.1"/>
    <property type="molecule type" value="Genomic_DNA"/>
</dbReference>
<protein>
    <submittedName>
        <fullName evidence="1">Uncharacterized protein</fullName>
    </submittedName>
</protein>
<name>A0A2T0BAE6_9CLOT</name>
<evidence type="ECO:0000313" key="1">
    <source>
        <dbReference type="EMBL" id="PRR80871.1"/>
    </source>
</evidence>
<reference evidence="1 2" key="1">
    <citation type="submission" date="2018-03" db="EMBL/GenBank/DDBJ databases">
        <title>Genome sequence of Clostridium vincentii DSM 10228.</title>
        <authorList>
            <person name="Poehlein A."/>
            <person name="Daniel R."/>
        </authorList>
    </citation>
    <scope>NUCLEOTIDE SEQUENCE [LARGE SCALE GENOMIC DNA]</scope>
    <source>
        <strain evidence="1 2">DSM 10228</strain>
    </source>
</reference>
<dbReference type="Proteomes" id="UP000239471">
    <property type="component" value="Unassembled WGS sequence"/>
</dbReference>
<proteinExistence type="predicted"/>
<comment type="caution">
    <text evidence="1">The sequence shown here is derived from an EMBL/GenBank/DDBJ whole genome shotgun (WGS) entry which is preliminary data.</text>
</comment>
<accession>A0A2T0BAE6</accession>
<gene>
    <name evidence="1" type="ORF">CLVI_29290</name>
</gene>
<dbReference type="RefSeq" id="WP_106060834.1">
    <property type="nucleotide sequence ID" value="NZ_PVXQ01000041.1"/>
</dbReference>
<keyword evidence="2" id="KW-1185">Reference proteome</keyword>